<protein>
    <submittedName>
        <fullName evidence="7">Amino acid efflux protein</fullName>
    </submittedName>
</protein>
<dbReference type="Pfam" id="PF01810">
    <property type="entry name" value="LysE"/>
    <property type="match status" value="1"/>
</dbReference>
<keyword evidence="5 6" id="KW-0472">Membrane</keyword>
<sequence>MEFLPSLPVLAAYVAAVLVLTITPGPDMTLFLGKAVTSGRAAGFAAMLGASSGIFIHTLLVAAGLSALLAASAVGFTVLKVVGAGYLAWLAFDALRNGSGFTLGGTRRVRKESLGRVWLKGLSVNLLNPKIIMFFVTFLPQFVSPQDPAAAQKLVFLGATFVVVSLPVCGAMVASAAGISSFLSRSPRVMRGVDYLFAGIFGAFAVRLLFARPG</sequence>
<dbReference type="eggNOG" id="COG1280">
    <property type="taxonomic scope" value="Bacteria"/>
</dbReference>
<comment type="subcellular location">
    <subcellularLocation>
        <location evidence="1">Cell membrane</location>
        <topology evidence="1">Multi-pass membrane protein</topology>
    </subcellularLocation>
</comment>
<evidence type="ECO:0000256" key="4">
    <source>
        <dbReference type="ARBA" id="ARBA00022989"/>
    </source>
</evidence>
<accession>V4R4Q4</accession>
<feature type="transmembrane region" description="Helical" evidence="6">
    <location>
        <begin position="69"/>
        <end position="92"/>
    </location>
</feature>
<keyword evidence="2" id="KW-1003">Cell membrane</keyword>
<evidence type="ECO:0000256" key="6">
    <source>
        <dbReference type="SAM" id="Phobius"/>
    </source>
</evidence>
<feature type="transmembrane region" description="Helical" evidence="6">
    <location>
        <begin position="192"/>
        <end position="210"/>
    </location>
</feature>
<gene>
    <name evidence="7" type="ORF">N177_0691</name>
</gene>
<feature type="transmembrane region" description="Helical" evidence="6">
    <location>
        <begin position="117"/>
        <end position="142"/>
    </location>
</feature>
<evidence type="ECO:0000256" key="5">
    <source>
        <dbReference type="ARBA" id="ARBA00023136"/>
    </source>
</evidence>
<dbReference type="PANTHER" id="PTHR30086">
    <property type="entry name" value="ARGININE EXPORTER PROTEIN ARGO"/>
    <property type="match status" value="1"/>
</dbReference>
<name>V4R4Q4_9HYPH</name>
<evidence type="ECO:0000313" key="7">
    <source>
        <dbReference type="EMBL" id="ESR26907.1"/>
    </source>
</evidence>
<dbReference type="PANTHER" id="PTHR30086:SF20">
    <property type="entry name" value="ARGININE EXPORTER PROTEIN ARGO-RELATED"/>
    <property type="match status" value="1"/>
</dbReference>
<dbReference type="GO" id="GO:0015171">
    <property type="term" value="F:amino acid transmembrane transporter activity"/>
    <property type="evidence" value="ECO:0007669"/>
    <property type="project" value="TreeGrafter"/>
</dbReference>
<dbReference type="AlphaFoldDB" id="V4R4Q4"/>
<evidence type="ECO:0000256" key="2">
    <source>
        <dbReference type="ARBA" id="ARBA00022475"/>
    </source>
</evidence>
<organism evidence="7 8">
    <name type="scientific">Lutibaculum baratangense AMV1</name>
    <dbReference type="NCBI Taxonomy" id="631454"/>
    <lineage>
        <taxon>Bacteria</taxon>
        <taxon>Pseudomonadati</taxon>
        <taxon>Pseudomonadota</taxon>
        <taxon>Alphaproteobacteria</taxon>
        <taxon>Hyphomicrobiales</taxon>
        <taxon>Tepidamorphaceae</taxon>
        <taxon>Lutibaculum</taxon>
    </lineage>
</organism>
<keyword evidence="3 6" id="KW-0812">Transmembrane</keyword>
<evidence type="ECO:0000256" key="1">
    <source>
        <dbReference type="ARBA" id="ARBA00004651"/>
    </source>
</evidence>
<comment type="caution">
    <text evidence="7">The sequence shown here is derived from an EMBL/GenBank/DDBJ whole genome shotgun (WGS) entry which is preliminary data.</text>
</comment>
<dbReference type="InterPro" id="IPR001123">
    <property type="entry name" value="LeuE-type"/>
</dbReference>
<feature type="transmembrane region" description="Helical" evidence="6">
    <location>
        <begin position="154"/>
        <end position="180"/>
    </location>
</feature>
<dbReference type="RefSeq" id="WP_023430840.1">
    <property type="nucleotide sequence ID" value="NZ_AWXZ01000013.1"/>
</dbReference>
<proteinExistence type="predicted"/>
<dbReference type="PATRIC" id="fig|631454.5.peg.681"/>
<dbReference type="OrthoDB" id="9804822at2"/>
<dbReference type="PIRSF" id="PIRSF006324">
    <property type="entry name" value="LeuE"/>
    <property type="match status" value="1"/>
</dbReference>
<keyword evidence="8" id="KW-1185">Reference proteome</keyword>
<reference evidence="7 8" key="1">
    <citation type="journal article" date="2014" name="Genome Announc.">
        <title>Draft Genome Sequence of Lutibaculum baratangense Strain AMV1T, Isolated from a Mud Volcano in Andamans, India.</title>
        <authorList>
            <person name="Singh A."/>
            <person name="Sreenivas A."/>
            <person name="Sathyanarayana Reddy G."/>
            <person name="Pinnaka A.K."/>
            <person name="Shivaji S."/>
        </authorList>
    </citation>
    <scope>NUCLEOTIDE SEQUENCE [LARGE SCALE GENOMIC DNA]</scope>
    <source>
        <strain evidence="7 8">AMV1</strain>
    </source>
</reference>
<dbReference type="EMBL" id="AWXZ01000013">
    <property type="protein sequence ID" value="ESR26907.1"/>
    <property type="molecule type" value="Genomic_DNA"/>
</dbReference>
<feature type="transmembrane region" description="Helical" evidence="6">
    <location>
        <begin position="12"/>
        <end position="32"/>
    </location>
</feature>
<evidence type="ECO:0000256" key="3">
    <source>
        <dbReference type="ARBA" id="ARBA00022692"/>
    </source>
</evidence>
<keyword evidence="4 6" id="KW-1133">Transmembrane helix</keyword>
<dbReference type="STRING" id="631454.N177_0691"/>
<dbReference type="Proteomes" id="UP000017819">
    <property type="component" value="Unassembled WGS sequence"/>
</dbReference>
<feature type="transmembrane region" description="Helical" evidence="6">
    <location>
        <begin position="44"/>
        <end position="63"/>
    </location>
</feature>
<evidence type="ECO:0000313" key="8">
    <source>
        <dbReference type="Proteomes" id="UP000017819"/>
    </source>
</evidence>
<dbReference type="GO" id="GO:0005886">
    <property type="term" value="C:plasma membrane"/>
    <property type="evidence" value="ECO:0007669"/>
    <property type="project" value="UniProtKB-SubCell"/>
</dbReference>